<dbReference type="InterPro" id="IPR000253">
    <property type="entry name" value="FHA_dom"/>
</dbReference>
<dbReference type="EMBL" id="VIVQ01000002">
    <property type="protein sequence ID" value="TWE10410.1"/>
    <property type="molecule type" value="Genomic_DNA"/>
</dbReference>
<comment type="caution">
    <text evidence="4">The sequence shown here is derived from an EMBL/GenBank/DDBJ whole genome shotgun (WGS) entry which is preliminary data.</text>
</comment>
<sequence>MSELTLTAIRFGLLALLWGFILIVVSVLRRDLYGVRVVARNSDRRAAAGASAPPARQPRAIRRGPTHLAIIEGSMRGSTVPLTDGGVLIGRNPECTLVLSDDFASGRHARIYRDGDGWMIDDLGSTNGTFVAGTRVGERLPIGEGTRIRIGQTLLELRK</sequence>
<dbReference type="Gene3D" id="2.60.200.20">
    <property type="match status" value="1"/>
</dbReference>
<dbReference type="InterPro" id="IPR050923">
    <property type="entry name" value="Cell_Proc_Reg/RNA_Proc"/>
</dbReference>
<feature type="domain" description="FHA" evidence="3">
    <location>
        <begin position="87"/>
        <end position="136"/>
    </location>
</feature>
<evidence type="ECO:0000256" key="1">
    <source>
        <dbReference type="ARBA" id="ARBA00022553"/>
    </source>
</evidence>
<organism evidence="4 5">
    <name type="scientific">Rudaeicoccus suwonensis</name>
    <dbReference type="NCBI Taxonomy" id="657409"/>
    <lineage>
        <taxon>Bacteria</taxon>
        <taxon>Bacillati</taxon>
        <taxon>Actinomycetota</taxon>
        <taxon>Actinomycetes</taxon>
        <taxon>Micrococcales</taxon>
        <taxon>Dermacoccaceae</taxon>
        <taxon>Rudaeicoccus</taxon>
    </lineage>
</organism>
<dbReference type="AlphaFoldDB" id="A0A561E4A6"/>
<keyword evidence="5" id="KW-1185">Reference proteome</keyword>
<reference evidence="4 5" key="1">
    <citation type="submission" date="2019-06" db="EMBL/GenBank/DDBJ databases">
        <title>Sequencing the genomes of 1000 actinobacteria strains.</title>
        <authorList>
            <person name="Klenk H.-P."/>
        </authorList>
    </citation>
    <scope>NUCLEOTIDE SEQUENCE [LARGE SCALE GENOMIC DNA]</scope>
    <source>
        <strain evidence="4 5">DSM 19560</strain>
    </source>
</reference>
<evidence type="ECO:0000313" key="5">
    <source>
        <dbReference type="Proteomes" id="UP000318297"/>
    </source>
</evidence>
<dbReference type="Pfam" id="PF00498">
    <property type="entry name" value="FHA"/>
    <property type="match status" value="1"/>
</dbReference>
<dbReference type="OrthoDB" id="277520at2"/>
<dbReference type="RefSeq" id="WP_145229350.1">
    <property type="nucleotide sequence ID" value="NZ_VIVQ01000002.1"/>
</dbReference>
<dbReference type="Proteomes" id="UP000318297">
    <property type="component" value="Unassembled WGS sequence"/>
</dbReference>
<feature type="transmembrane region" description="Helical" evidence="2">
    <location>
        <begin position="6"/>
        <end position="28"/>
    </location>
</feature>
<dbReference type="PROSITE" id="PS50006">
    <property type="entry name" value="FHA_DOMAIN"/>
    <property type="match status" value="1"/>
</dbReference>
<evidence type="ECO:0000259" key="3">
    <source>
        <dbReference type="PROSITE" id="PS50006"/>
    </source>
</evidence>
<keyword evidence="2" id="KW-0472">Membrane</keyword>
<proteinExistence type="predicted"/>
<dbReference type="InterPro" id="IPR008984">
    <property type="entry name" value="SMAD_FHA_dom_sf"/>
</dbReference>
<gene>
    <name evidence="4" type="ORF">BKA23_2770</name>
</gene>
<dbReference type="PANTHER" id="PTHR23308">
    <property type="entry name" value="NUCLEAR INHIBITOR OF PROTEIN PHOSPHATASE-1"/>
    <property type="match status" value="1"/>
</dbReference>
<keyword evidence="1" id="KW-0597">Phosphoprotein</keyword>
<evidence type="ECO:0000313" key="4">
    <source>
        <dbReference type="EMBL" id="TWE10410.1"/>
    </source>
</evidence>
<name>A0A561E4A6_9MICO</name>
<dbReference type="SMART" id="SM00240">
    <property type="entry name" value="FHA"/>
    <property type="match status" value="1"/>
</dbReference>
<keyword evidence="2" id="KW-1133">Transmembrane helix</keyword>
<evidence type="ECO:0000256" key="2">
    <source>
        <dbReference type="SAM" id="Phobius"/>
    </source>
</evidence>
<accession>A0A561E4A6</accession>
<dbReference type="SUPFAM" id="SSF49879">
    <property type="entry name" value="SMAD/FHA domain"/>
    <property type="match status" value="1"/>
</dbReference>
<protein>
    <submittedName>
        <fullName evidence="4">PSer/pThr/pTyr-binding forkhead associated (FHA) protein</fullName>
    </submittedName>
</protein>
<keyword evidence="2" id="KW-0812">Transmembrane</keyword>